<dbReference type="AlphaFoldDB" id="A0A2P6MLB6"/>
<dbReference type="RefSeq" id="WP_105957458.1">
    <property type="nucleotide sequence ID" value="NZ_PVNS01000001.1"/>
</dbReference>
<dbReference type="EMBL" id="PVNS01000001">
    <property type="protein sequence ID" value="PRO67072.1"/>
    <property type="molecule type" value="Genomic_DNA"/>
</dbReference>
<dbReference type="Pfam" id="PF13649">
    <property type="entry name" value="Methyltransf_25"/>
    <property type="match status" value="1"/>
</dbReference>
<sequence length="236" mass="26148">MTHPAGNGGRQPLFTNQCLSSRRMWLESICGQGPGQALVTSAGGGENVFLLESLQWDVIGVTPTLQQTQYAEEAAGVHGSRARFVCGSPEQLPFREESFHLLVHSGAEGDGDFSEKAFRVMKPRGKFRWFLPQQTPSGPILDSLKRAGFQNGRLIYMMQQHTYTAVEMTAHLLNRGQTAAAAYQESLHGQPAAEINRIFRESGLYCWQAVETEEGLRYHQRVPGAVAAAEKEWRKG</sequence>
<comment type="caution">
    <text evidence="2">The sequence shown here is derived from an EMBL/GenBank/DDBJ whole genome shotgun (WGS) entry which is preliminary data.</text>
</comment>
<evidence type="ECO:0000259" key="1">
    <source>
        <dbReference type="Pfam" id="PF13649"/>
    </source>
</evidence>
<dbReference type="SUPFAM" id="SSF53335">
    <property type="entry name" value="S-adenosyl-L-methionine-dependent methyltransferases"/>
    <property type="match status" value="1"/>
</dbReference>
<gene>
    <name evidence="2" type="ORF">C6I21_00450</name>
</gene>
<dbReference type="InterPro" id="IPR029063">
    <property type="entry name" value="SAM-dependent_MTases_sf"/>
</dbReference>
<feature type="domain" description="Methyltransferase" evidence="1">
    <location>
        <begin position="42"/>
        <end position="125"/>
    </location>
</feature>
<dbReference type="Gene3D" id="3.40.50.150">
    <property type="entry name" value="Vaccinia Virus protein VP39"/>
    <property type="match status" value="1"/>
</dbReference>
<evidence type="ECO:0000313" key="3">
    <source>
        <dbReference type="Proteomes" id="UP000243650"/>
    </source>
</evidence>
<protein>
    <recommendedName>
        <fullName evidence="1">Methyltransferase domain-containing protein</fullName>
    </recommendedName>
</protein>
<reference evidence="2 3" key="1">
    <citation type="submission" date="2018-03" db="EMBL/GenBank/DDBJ databases">
        <title>Bacillus urumqiensis sp. nov., a moderately haloalkaliphilic bacterium isolated from a salt lake.</title>
        <authorList>
            <person name="Zhao B."/>
            <person name="Liao Z."/>
        </authorList>
    </citation>
    <scope>NUCLEOTIDE SEQUENCE [LARGE SCALE GENOMIC DNA]</scope>
    <source>
        <strain evidence="2 3">BZ-SZ-XJ18</strain>
    </source>
</reference>
<proteinExistence type="predicted"/>
<name>A0A2P6MLB6_ALKUR</name>
<organism evidence="2 3">
    <name type="scientific">Alkalicoccus urumqiensis</name>
    <name type="common">Bacillus urumqiensis</name>
    <dbReference type="NCBI Taxonomy" id="1548213"/>
    <lineage>
        <taxon>Bacteria</taxon>
        <taxon>Bacillati</taxon>
        <taxon>Bacillota</taxon>
        <taxon>Bacilli</taxon>
        <taxon>Bacillales</taxon>
        <taxon>Bacillaceae</taxon>
        <taxon>Alkalicoccus</taxon>
    </lineage>
</organism>
<dbReference type="Proteomes" id="UP000243650">
    <property type="component" value="Unassembled WGS sequence"/>
</dbReference>
<accession>A0A2P6MLB6</accession>
<dbReference type="OrthoDB" id="43862at2"/>
<keyword evidence="3" id="KW-1185">Reference proteome</keyword>
<evidence type="ECO:0000313" key="2">
    <source>
        <dbReference type="EMBL" id="PRO67072.1"/>
    </source>
</evidence>
<dbReference type="InterPro" id="IPR041698">
    <property type="entry name" value="Methyltransf_25"/>
</dbReference>